<dbReference type="CDD" id="cd09019">
    <property type="entry name" value="galactose_mutarotase_like"/>
    <property type="match status" value="1"/>
</dbReference>
<evidence type="ECO:0000256" key="9">
    <source>
        <dbReference type="PIRSR" id="PIRSR005096-1"/>
    </source>
</evidence>
<evidence type="ECO:0000256" key="2">
    <source>
        <dbReference type="ARBA" id="ARBA00005028"/>
    </source>
</evidence>
<feature type="binding site" evidence="11">
    <location>
        <begin position="101"/>
        <end position="102"/>
    </location>
    <ligand>
        <name>beta-D-galactose</name>
        <dbReference type="ChEBI" id="CHEBI:27667"/>
    </ligand>
</feature>
<dbReference type="InterPro" id="IPR018052">
    <property type="entry name" value="Ald1_epimerase_CS"/>
</dbReference>
<dbReference type="SUPFAM" id="SSF74650">
    <property type="entry name" value="Galactose mutarotase-like"/>
    <property type="match status" value="1"/>
</dbReference>
<evidence type="ECO:0000256" key="7">
    <source>
        <dbReference type="ARBA" id="ARBA00023277"/>
    </source>
</evidence>
<evidence type="ECO:0000256" key="4">
    <source>
        <dbReference type="ARBA" id="ARBA00013185"/>
    </source>
</evidence>
<dbReference type="InterPro" id="IPR008183">
    <property type="entry name" value="Aldose_1/G6P_1-epimerase"/>
</dbReference>
<evidence type="ECO:0000256" key="5">
    <source>
        <dbReference type="ARBA" id="ARBA00014165"/>
    </source>
</evidence>
<feature type="binding site" evidence="11">
    <location>
        <begin position="201"/>
        <end position="203"/>
    </location>
    <ligand>
        <name>beta-D-galactose</name>
        <dbReference type="ChEBI" id="CHEBI:27667"/>
    </ligand>
</feature>
<dbReference type="AlphaFoldDB" id="A0A173XBP9"/>
<feature type="active site" description="Proton donor" evidence="9">
    <location>
        <position position="201"/>
    </location>
</feature>
<reference evidence="12 13" key="1">
    <citation type="submission" date="2015-09" db="EMBL/GenBank/DDBJ databases">
        <authorList>
            <consortium name="Pathogen Informatics"/>
        </authorList>
    </citation>
    <scope>NUCLEOTIDE SEQUENCE [LARGE SCALE GENOMIC DNA]</scope>
    <source>
        <strain evidence="12 13">2789STDY5834855</strain>
    </source>
</reference>
<organism evidence="12 13">
    <name type="scientific">Clostridium disporicum</name>
    <dbReference type="NCBI Taxonomy" id="84024"/>
    <lineage>
        <taxon>Bacteria</taxon>
        <taxon>Bacillati</taxon>
        <taxon>Bacillota</taxon>
        <taxon>Clostridia</taxon>
        <taxon>Eubacteriales</taxon>
        <taxon>Clostridiaceae</taxon>
        <taxon>Clostridium</taxon>
    </lineage>
</organism>
<dbReference type="GO" id="GO:0030246">
    <property type="term" value="F:carbohydrate binding"/>
    <property type="evidence" value="ECO:0007669"/>
    <property type="project" value="InterPro"/>
</dbReference>
<dbReference type="InterPro" id="IPR011013">
    <property type="entry name" value="Gal_mutarotase_sf_dom"/>
</dbReference>
<comment type="pathway">
    <text evidence="2 8">Carbohydrate metabolism; hexose metabolism.</text>
</comment>
<comment type="similarity">
    <text evidence="3 8">Belongs to the aldose epimerase family.</text>
</comment>
<comment type="catalytic activity">
    <reaction evidence="1 8">
        <text>alpha-D-glucose = beta-D-glucose</text>
        <dbReference type="Rhea" id="RHEA:10264"/>
        <dbReference type="ChEBI" id="CHEBI:15903"/>
        <dbReference type="ChEBI" id="CHEBI:17925"/>
        <dbReference type="EC" id="5.1.3.3"/>
    </reaction>
</comment>
<dbReference type="EMBL" id="CYZV01000001">
    <property type="protein sequence ID" value="CUN48486.1"/>
    <property type="molecule type" value="Genomic_DNA"/>
</dbReference>
<dbReference type="Gene3D" id="2.70.98.10">
    <property type="match status" value="1"/>
</dbReference>
<evidence type="ECO:0000256" key="11">
    <source>
        <dbReference type="PIRSR" id="PIRSR005096-3"/>
    </source>
</evidence>
<evidence type="ECO:0000256" key="1">
    <source>
        <dbReference type="ARBA" id="ARBA00001614"/>
    </source>
</evidence>
<sequence length="373" mass="42525">MFTHERGIGIINFEIVFKEERNMGILREEMENKIDNKSIYIYTLENNISKVRITNFGGIILSFETRDKNGQSDDIVLGYDNFEDYKTTTTYLGAIIGRCANRIASASIDINGEKYELAKNDGNNHLHGGTKGFNRAVWDSEILEDDNGQYIKLSYLSKDGEENYPGNLNVNVEYRLTDENELVINYFAKSDKDTIVNLTNHSYFNLSGHSSGDILNHRVKINSKKITVSNSESIPTGEIRDIIGSPMDFTEFKCIGRDINKEYDQLVNGNGYDHNWIIDDYNGELKKVAEVIDDNSGRVLEVFTTKPGIQFYTGNFLNEKEVGKGGVKYKKRQGLCLETQYFPDSLHHKNFTNVILNSGEEYNHTTIYKVSTR</sequence>
<dbReference type="Pfam" id="PF01263">
    <property type="entry name" value="Aldose_epim"/>
    <property type="match status" value="1"/>
</dbReference>
<dbReference type="InterPro" id="IPR047215">
    <property type="entry name" value="Galactose_mutarotase-like"/>
</dbReference>
<name>A0A173XBP9_9CLOT</name>
<dbReference type="PANTHER" id="PTHR10091:SF0">
    <property type="entry name" value="GALACTOSE MUTAROTASE"/>
    <property type="match status" value="1"/>
</dbReference>
<dbReference type="NCBIfam" id="NF008277">
    <property type="entry name" value="PRK11055.1"/>
    <property type="match status" value="1"/>
</dbReference>
<protein>
    <recommendedName>
        <fullName evidence="5 8">Aldose 1-epimerase</fullName>
        <ecNumber evidence="4 8">5.1.3.3</ecNumber>
    </recommendedName>
</protein>
<dbReference type="GO" id="GO:0004034">
    <property type="term" value="F:aldose 1-epimerase activity"/>
    <property type="evidence" value="ECO:0007669"/>
    <property type="project" value="UniProtKB-EC"/>
</dbReference>
<accession>A0A173XBP9</accession>
<dbReference type="GO" id="GO:0033499">
    <property type="term" value="P:galactose catabolic process via UDP-galactose, Leloir pathway"/>
    <property type="evidence" value="ECO:0007669"/>
    <property type="project" value="TreeGrafter"/>
</dbReference>
<dbReference type="PANTHER" id="PTHR10091">
    <property type="entry name" value="ALDOSE-1-EPIMERASE"/>
    <property type="match status" value="1"/>
</dbReference>
<keyword evidence="7 8" id="KW-0119">Carbohydrate metabolism</keyword>
<feature type="binding site" evidence="10">
    <location>
        <position position="273"/>
    </location>
    <ligand>
        <name>beta-D-galactose</name>
        <dbReference type="ChEBI" id="CHEBI:27667"/>
    </ligand>
</feature>
<dbReference type="Proteomes" id="UP000095558">
    <property type="component" value="Unassembled WGS sequence"/>
</dbReference>
<evidence type="ECO:0000256" key="10">
    <source>
        <dbReference type="PIRSR" id="PIRSR005096-2"/>
    </source>
</evidence>
<proteinExistence type="inferred from homology"/>
<evidence type="ECO:0000256" key="8">
    <source>
        <dbReference type="PIRNR" id="PIRNR005096"/>
    </source>
</evidence>
<dbReference type="GO" id="GO:0006006">
    <property type="term" value="P:glucose metabolic process"/>
    <property type="evidence" value="ECO:0007669"/>
    <property type="project" value="TreeGrafter"/>
</dbReference>
<dbReference type="EC" id="5.1.3.3" evidence="4 8"/>
<dbReference type="InterPro" id="IPR015443">
    <property type="entry name" value="Aldose_1-epimerase"/>
</dbReference>
<keyword evidence="6 8" id="KW-0413">Isomerase</keyword>
<dbReference type="PIRSF" id="PIRSF005096">
    <property type="entry name" value="GALM"/>
    <property type="match status" value="1"/>
</dbReference>
<gene>
    <name evidence="12" type="primary">mro</name>
    <name evidence="12" type="ORF">ERS852470_00027</name>
</gene>
<dbReference type="PROSITE" id="PS00545">
    <property type="entry name" value="ALDOSE_1_EPIMERASE"/>
    <property type="match status" value="1"/>
</dbReference>
<feature type="active site" description="Proton acceptor" evidence="9">
    <location>
        <position position="338"/>
    </location>
</feature>
<evidence type="ECO:0000256" key="3">
    <source>
        <dbReference type="ARBA" id="ARBA00006206"/>
    </source>
</evidence>
<dbReference type="UniPathway" id="UPA00242"/>
<evidence type="ECO:0000313" key="12">
    <source>
        <dbReference type="EMBL" id="CUN48486.1"/>
    </source>
</evidence>
<evidence type="ECO:0000256" key="6">
    <source>
        <dbReference type="ARBA" id="ARBA00023235"/>
    </source>
</evidence>
<evidence type="ECO:0000313" key="13">
    <source>
        <dbReference type="Proteomes" id="UP000095558"/>
    </source>
</evidence>
<dbReference type="InterPro" id="IPR014718">
    <property type="entry name" value="GH-type_carb-bd"/>
</dbReference>